<proteinExistence type="predicted"/>
<accession>A0A7X6DQY0</accession>
<keyword evidence="2" id="KW-1185">Reference proteome</keyword>
<dbReference type="EMBL" id="VTOW01000002">
    <property type="protein sequence ID" value="NKE71720.1"/>
    <property type="molecule type" value="Genomic_DNA"/>
</dbReference>
<dbReference type="AlphaFoldDB" id="A0A7X6DQY0"/>
<evidence type="ECO:0000313" key="2">
    <source>
        <dbReference type="Proteomes" id="UP000534783"/>
    </source>
</evidence>
<protein>
    <submittedName>
        <fullName evidence="1">Uncharacterized protein</fullName>
    </submittedName>
</protein>
<sequence>MTDNAATFPDPSGWERRSRTFPNRLRRKLNDYWLIPLLICYLQLSTQFIYPAEPPLERLYKGNRTFVQGIPIFYKIATHEFPYTLMGHFYEIADHHLYRFDLNQVSHRDLRVALESPEIGQEIYDRLAASRRHRQSELGGILTLSYRQGNPSIRLYEITSLNEIYLGRLREKGDSVSQFIAFLDDKEAQEVFEKVGVQQKWRSDLVSALKSERLSGPIKQSLIDNFIDTFEALSESRYLLSPYQFKEALGKIPFGERVVGLYHFHNGFNEPPSSIDIEQSLRKRQIVMTLNQKGWTLYDVAKEDLRRIDIDVDKTAALQ</sequence>
<dbReference type="Proteomes" id="UP000534783">
    <property type="component" value="Unassembled WGS sequence"/>
</dbReference>
<dbReference type="RefSeq" id="WP_168060612.1">
    <property type="nucleotide sequence ID" value="NZ_VTOW01000002.1"/>
</dbReference>
<organism evidence="1 2">
    <name type="scientific">Candidatus Manganitrophus noduliformans</name>
    <dbReference type="NCBI Taxonomy" id="2606439"/>
    <lineage>
        <taxon>Bacteria</taxon>
        <taxon>Pseudomonadati</taxon>
        <taxon>Nitrospirota</taxon>
        <taxon>Nitrospiria</taxon>
        <taxon>Candidatus Troglogloeales</taxon>
        <taxon>Candidatus Manganitrophaceae</taxon>
        <taxon>Candidatus Manganitrophus</taxon>
    </lineage>
</organism>
<comment type="caution">
    <text evidence="1">The sequence shown here is derived from an EMBL/GenBank/DDBJ whole genome shotgun (WGS) entry which is preliminary data.</text>
</comment>
<name>A0A7X6DQY0_9BACT</name>
<reference evidence="1 2" key="1">
    <citation type="journal article" date="2020" name="Nature">
        <title>Bacterial chemolithoautotrophy via manganese oxidation.</title>
        <authorList>
            <person name="Yu H."/>
            <person name="Leadbetter J.R."/>
        </authorList>
    </citation>
    <scope>NUCLEOTIDE SEQUENCE [LARGE SCALE GENOMIC DNA]</scope>
    <source>
        <strain evidence="1 2">Mn-1</strain>
    </source>
</reference>
<evidence type="ECO:0000313" key="1">
    <source>
        <dbReference type="EMBL" id="NKE71720.1"/>
    </source>
</evidence>
<gene>
    <name evidence="1" type="ORF">MNODULE_13315</name>
</gene>